<dbReference type="AlphaFoldDB" id="A0A6V7PK03"/>
<proteinExistence type="predicted"/>
<evidence type="ECO:0000313" key="2">
    <source>
        <dbReference type="EMBL" id="CAD1831159.1"/>
    </source>
</evidence>
<accession>A0A6V7PK03</accession>
<feature type="transmembrane region" description="Helical" evidence="1">
    <location>
        <begin position="97"/>
        <end position="122"/>
    </location>
</feature>
<dbReference type="EMBL" id="LR862148">
    <property type="protein sequence ID" value="CAD1831159.1"/>
    <property type="molecule type" value="Genomic_DNA"/>
</dbReference>
<keyword evidence="1" id="KW-1133">Transmembrane helix</keyword>
<name>A0A6V7PK03_ANACO</name>
<evidence type="ECO:0000256" key="1">
    <source>
        <dbReference type="SAM" id="Phobius"/>
    </source>
</evidence>
<keyword evidence="1" id="KW-0812">Transmembrane</keyword>
<feature type="transmembrane region" description="Helical" evidence="1">
    <location>
        <begin position="40"/>
        <end position="60"/>
    </location>
</feature>
<protein>
    <submittedName>
        <fullName evidence="2">Uncharacterized protein</fullName>
    </submittedName>
</protein>
<gene>
    <name evidence="2" type="ORF">CB5_LOCUS14370</name>
</gene>
<sequence>MTPCSCAGREFPHPEVPAGPVQGRCARLDRPQRPRVPCRLAGALFIYAFGWCIYGTAAAYNPSSWAIAAAQAAYVITRCGGDGWTGLSWAGLRDLWAFVRLSFASAIMLYLEIWYMMVLVVLTGHLDCIEIAVDSISIWCSRHVQYSNRSFLHTCPCKRMMAAAAAAAGACTTTAAAAAAAAAAS</sequence>
<dbReference type="PANTHER" id="PTHR11206">
    <property type="entry name" value="MULTIDRUG RESISTANCE PROTEIN"/>
    <property type="match status" value="1"/>
</dbReference>
<reference evidence="2" key="1">
    <citation type="submission" date="2020-07" db="EMBL/GenBank/DDBJ databases">
        <authorList>
            <person name="Lin J."/>
        </authorList>
    </citation>
    <scope>NUCLEOTIDE SEQUENCE</scope>
</reference>
<organism evidence="2">
    <name type="scientific">Ananas comosus var. bracteatus</name>
    <name type="common">red pineapple</name>
    <dbReference type="NCBI Taxonomy" id="296719"/>
    <lineage>
        <taxon>Eukaryota</taxon>
        <taxon>Viridiplantae</taxon>
        <taxon>Streptophyta</taxon>
        <taxon>Embryophyta</taxon>
        <taxon>Tracheophyta</taxon>
        <taxon>Spermatophyta</taxon>
        <taxon>Magnoliopsida</taxon>
        <taxon>Liliopsida</taxon>
        <taxon>Poales</taxon>
        <taxon>Bromeliaceae</taxon>
        <taxon>Bromelioideae</taxon>
        <taxon>Ananas</taxon>
    </lineage>
</organism>
<keyword evidence="1" id="KW-0472">Membrane</keyword>